<gene>
    <name evidence="1" type="ORF">B2A_03769</name>
</gene>
<reference evidence="1" key="1">
    <citation type="submission" date="2013-08" db="EMBL/GenBank/DDBJ databases">
        <authorList>
            <person name="Mendez C."/>
            <person name="Richter M."/>
            <person name="Ferrer M."/>
            <person name="Sanchez J."/>
        </authorList>
    </citation>
    <scope>NUCLEOTIDE SEQUENCE</scope>
</reference>
<dbReference type="PANTHER" id="PTHR36573:SF1">
    <property type="entry name" value="INTERMEMBRANE PHOSPHOLIPID TRANSPORT SYSTEM BINDING PROTEIN MLAC"/>
    <property type="match status" value="1"/>
</dbReference>
<comment type="caution">
    <text evidence="1">The sequence shown here is derived from an EMBL/GenBank/DDBJ whole genome shotgun (WGS) entry which is preliminary data.</text>
</comment>
<accession>T1AS72</accession>
<name>T1AS72_9ZZZZ</name>
<dbReference type="Gene3D" id="3.10.450.710">
    <property type="entry name" value="Tgt2/MlaC"/>
    <property type="match status" value="1"/>
</dbReference>
<protein>
    <submittedName>
        <fullName evidence="1">Toluene tolerance</fullName>
    </submittedName>
</protein>
<dbReference type="Pfam" id="PF05494">
    <property type="entry name" value="MlaC"/>
    <property type="match status" value="1"/>
</dbReference>
<dbReference type="AlphaFoldDB" id="T1AS72"/>
<sequence>MMKFSTVIAAAACAAALLLQPGLASAATAQAAPASFEQPSQMVRSVADALLKEIDGHRAELRAHPQQISAIIEKYLLPHFDAALAADLVLGRFGRHVSAQQKQRFITAMRKALVKSYGTALLDFHSHMLTVYPTH</sequence>
<dbReference type="InterPro" id="IPR042245">
    <property type="entry name" value="Tgt2/MlaC_sf"/>
</dbReference>
<proteinExistence type="predicted"/>
<dbReference type="InterPro" id="IPR008869">
    <property type="entry name" value="MlaC/ttg2D"/>
</dbReference>
<reference evidence="1" key="2">
    <citation type="journal article" date="2014" name="ISME J.">
        <title>Microbial stratification in low pH oxic and suboxic macroscopic growths along an acid mine drainage.</title>
        <authorList>
            <person name="Mendez-Garcia C."/>
            <person name="Mesa V."/>
            <person name="Sprenger R.R."/>
            <person name="Richter M."/>
            <person name="Diez M.S."/>
            <person name="Solano J."/>
            <person name="Bargiela R."/>
            <person name="Golyshina O.V."/>
            <person name="Manteca A."/>
            <person name="Ramos J.L."/>
            <person name="Gallego J.R."/>
            <person name="Llorente I."/>
            <person name="Martins Dos Santos V.A."/>
            <person name="Jensen O.N."/>
            <person name="Pelaez A.I."/>
            <person name="Sanchez J."/>
            <person name="Ferrer M."/>
        </authorList>
    </citation>
    <scope>NUCLEOTIDE SEQUENCE</scope>
</reference>
<organism evidence="1">
    <name type="scientific">mine drainage metagenome</name>
    <dbReference type="NCBI Taxonomy" id="410659"/>
    <lineage>
        <taxon>unclassified sequences</taxon>
        <taxon>metagenomes</taxon>
        <taxon>ecological metagenomes</taxon>
    </lineage>
</organism>
<feature type="non-terminal residue" evidence="1">
    <location>
        <position position="135"/>
    </location>
</feature>
<evidence type="ECO:0000313" key="1">
    <source>
        <dbReference type="EMBL" id="EQD60207.1"/>
    </source>
</evidence>
<dbReference type="EMBL" id="AUZZ01002512">
    <property type="protein sequence ID" value="EQD60207.1"/>
    <property type="molecule type" value="Genomic_DNA"/>
</dbReference>
<dbReference type="PANTHER" id="PTHR36573">
    <property type="entry name" value="INTERMEMBRANE PHOSPHOLIPID TRANSPORT SYSTEM BINDING PROTEIN MLAC"/>
    <property type="match status" value="1"/>
</dbReference>